<sequence length="381" mass="40914">MRSFEAAEHGSPPSRCSHRLPHEDGALFGRPHSQRRPYARHHELSLPPNRPPSFCLSKNYASPEQHALRASAVCLHSPADSPRASPDARSDRAARTWTPPRPSEFHDASDRVIPSHALGDNLLPSHIPRSDDPRRLYLSPYETSSKLHHERRNGSRQLDDDAVVCTVLPAAVCLACLIIGVVLGYTLRTMTGGEGCALPPVHPKQTNCPLCPTAVHTTTTVSIPAQPAASVVAIAIPMQPDPPARPPEQPPSPPTCDLGSRRDTRADLSEPHSCEELSASAFVCDAWYDSYSSFAHRVQLSTFSAAIAACPTITTYTCASKPSVSASITYLFVAASLASTSTSFTNISTIPAASSELRGVAASARHADTSHGSNQVWRAFS</sequence>
<gene>
    <name evidence="3" type="ORF">AB1Y20_003803</name>
</gene>
<feature type="region of interest" description="Disordered" evidence="1">
    <location>
        <begin position="1"/>
        <end position="58"/>
    </location>
</feature>
<evidence type="ECO:0000313" key="4">
    <source>
        <dbReference type="Proteomes" id="UP001515480"/>
    </source>
</evidence>
<evidence type="ECO:0000313" key="3">
    <source>
        <dbReference type="EMBL" id="KAL1514716.1"/>
    </source>
</evidence>
<feature type="transmembrane region" description="Helical" evidence="2">
    <location>
        <begin position="162"/>
        <end position="187"/>
    </location>
</feature>
<proteinExistence type="predicted"/>
<feature type="compositionally biased region" description="Pro residues" evidence="1">
    <location>
        <begin position="239"/>
        <end position="254"/>
    </location>
</feature>
<keyword evidence="2" id="KW-0812">Transmembrane</keyword>
<evidence type="ECO:0000256" key="1">
    <source>
        <dbReference type="SAM" id="MobiDB-lite"/>
    </source>
</evidence>
<keyword evidence="2" id="KW-1133">Transmembrane helix</keyword>
<feature type="region of interest" description="Disordered" evidence="1">
    <location>
        <begin position="238"/>
        <end position="270"/>
    </location>
</feature>
<feature type="region of interest" description="Disordered" evidence="1">
    <location>
        <begin position="77"/>
        <end position="156"/>
    </location>
</feature>
<dbReference type="AlphaFoldDB" id="A0AB34J7P2"/>
<name>A0AB34J7P2_PRYPA</name>
<comment type="caution">
    <text evidence="3">The sequence shown here is derived from an EMBL/GenBank/DDBJ whole genome shotgun (WGS) entry which is preliminary data.</text>
</comment>
<reference evidence="3 4" key="1">
    <citation type="journal article" date="2024" name="Science">
        <title>Giant polyketide synthase enzymes in the biosynthesis of giant marine polyether toxins.</title>
        <authorList>
            <person name="Fallon T.R."/>
            <person name="Shende V.V."/>
            <person name="Wierzbicki I.H."/>
            <person name="Pendleton A.L."/>
            <person name="Watervoot N.F."/>
            <person name="Auber R.P."/>
            <person name="Gonzalez D.J."/>
            <person name="Wisecaver J.H."/>
            <person name="Moore B.S."/>
        </authorList>
    </citation>
    <scope>NUCLEOTIDE SEQUENCE [LARGE SCALE GENOMIC DNA]</scope>
    <source>
        <strain evidence="3 4">12B1</strain>
    </source>
</reference>
<evidence type="ECO:0000256" key="2">
    <source>
        <dbReference type="SAM" id="Phobius"/>
    </source>
</evidence>
<feature type="compositionally biased region" description="Basic and acidic residues" evidence="1">
    <location>
        <begin position="259"/>
        <end position="270"/>
    </location>
</feature>
<keyword evidence="4" id="KW-1185">Reference proteome</keyword>
<dbReference type="Proteomes" id="UP001515480">
    <property type="component" value="Unassembled WGS sequence"/>
</dbReference>
<protein>
    <submittedName>
        <fullName evidence="3">Uncharacterized protein</fullName>
    </submittedName>
</protein>
<keyword evidence="2" id="KW-0472">Membrane</keyword>
<accession>A0AB34J7P2</accession>
<organism evidence="3 4">
    <name type="scientific">Prymnesium parvum</name>
    <name type="common">Toxic golden alga</name>
    <dbReference type="NCBI Taxonomy" id="97485"/>
    <lineage>
        <taxon>Eukaryota</taxon>
        <taxon>Haptista</taxon>
        <taxon>Haptophyta</taxon>
        <taxon>Prymnesiophyceae</taxon>
        <taxon>Prymnesiales</taxon>
        <taxon>Prymnesiaceae</taxon>
        <taxon>Prymnesium</taxon>
    </lineage>
</organism>
<dbReference type="EMBL" id="JBGBPQ010000012">
    <property type="protein sequence ID" value="KAL1514716.1"/>
    <property type="molecule type" value="Genomic_DNA"/>
</dbReference>